<dbReference type="GO" id="GO:0046872">
    <property type="term" value="F:metal ion binding"/>
    <property type="evidence" value="ECO:0007669"/>
    <property type="project" value="UniProtKB-KW"/>
</dbReference>
<proteinExistence type="inferred from homology"/>
<evidence type="ECO:0000256" key="1">
    <source>
        <dbReference type="ARBA" id="ARBA00001913"/>
    </source>
</evidence>
<protein>
    <submittedName>
        <fullName evidence="9">Arylsulfatase</fullName>
        <ecNumber evidence="9">3.1.6.1</ecNumber>
    </submittedName>
</protein>
<evidence type="ECO:0000256" key="2">
    <source>
        <dbReference type="ARBA" id="ARBA00008779"/>
    </source>
</evidence>
<dbReference type="EMBL" id="CP036272">
    <property type="protein sequence ID" value="QDT62229.1"/>
    <property type="molecule type" value="Genomic_DNA"/>
</dbReference>
<reference evidence="9 10" key="1">
    <citation type="submission" date="2019-02" db="EMBL/GenBank/DDBJ databases">
        <title>Deep-cultivation of Planctomycetes and their phenomic and genomic characterization uncovers novel biology.</title>
        <authorList>
            <person name="Wiegand S."/>
            <person name="Jogler M."/>
            <person name="Boedeker C."/>
            <person name="Pinto D."/>
            <person name="Vollmers J."/>
            <person name="Rivas-Marin E."/>
            <person name="Kohn T."/>
            <person name="Peeters S.H."/>
            <person name="Heuer A."/>
            <person name="Rast P."/>
            <person name="Oberbeckmann S."/>
            <person name="Bunk B."/>
            <person name="Jeske O."/>
            <person name="Meyerdierks A."/>
            <person name="Storesund J.E."/>
            <person name="Kallscheuer N."/>
            <person name="Luecker S."/>
            <person name="Lage O.M."/>
            <person name="Pohl T."/>
            <person name="Merkel B.J."/>
            <person name="Hornburger P."/>
            <person name="Mueller R.-W."/>
            <person name="Bruemmer F."/>
            <person name="Labrenz M."/>
            <person name="Spormann A.M."/>
            <person name="Op den Camp H."/>
            <person name="Overmann J."/>
            <person name="Amann R."/>
            <person name="Jetten M.S.M."/>
            <person name="Mascher T."/>
            <person name="Medema M.H."/>
            <person name="Devos D.P."/>
            <person name="Kaster A.-K."/>
            <person name="Ovreas L."/>
            <person name="Rohde M."/>
            <person name="Galperin M.Y."/>
            <person name="Jogler C."/>
        </authorList>
    </citation>
    <scope>NUCLEOTIDE SEQUENCE [LARGE SCALE GENOMIC DNA]</scope>
    <source>
        <strain evidence="9 10">SV_7m_r</strain>
    </source>
</reference>
<dbReference type="InterPro" id="IPR050738">
    <property type="entry name" value="Sulfatase"/>
</dbReference>
<organism evidence="9 10">
    <name type="scientific">Stieleria bergensis</name>
    <dbReference type="NCBI Taxonomy" id="2528025"/>
    <lineage>
        <taxon>Bacteria</taxon>
        <taxon>Pseudomonadati</taxon>
        <taxon>Planctomycetota</taxon>
        <taxon>Planctomycetia</taxon>
        <taxon>Pirellulales</taxon>
        <taxon>Pirellulaceae</taxon>
        <taxon>Stieleria</taxon>
    </lineage>
</organism>
<evidence type="ECO:0000256" key="4">
    <source>
        <dbReference type="ARBA" id="ARBA00022729"/>
    </source>
</evidence>
<evidence type="ECO:0000256" key="6">
    <source>
        <dbReference type="ARBA" id="ARBA00022837"/>
    </source>
</evidence>
<keyword evidence="5 9" id="KW-0378">Hydrolase</keyword>
<dbReference type="InterPro" id="IPR000917">
    <property type="entry name" value="Sulfatase_N"/>
</dbReference>
<dbReference type="Pfam" id="PF00884">
    <property type="entry name" value="Sulfatase"/>
    <property type="match status" value="1"/>
</dbReference>
<dbReference type="InterPro" id="IPR024607">
    <property type="entry name" value="Sulfatase_CS"/>
</dbReference>
<dbReference type="Gene3D" id="3.30.1120.10">
    <property type="match status" value="1"/>
</dbReference>
<keyword evidence="10" id="KW-1185">Reference proteome</keyword>
<dbReference type="EC" id="3.1.6.1" evidence="9"/>
<gene>
    <name evidence="9" type="primary">atsA_69</name>
    <name evidence="9" type="ORF">SV7mr_47760</name>
</gene>
<evidence type="ECO:0000313" key="10">
    <source>
        <dbReference type="Proteomes" id="UP000315003"/>
    </source>
</evidence>
<dbReference type="PANTHER" id="PTHR42693">
    <property type="entry name" value="ARYLSULFATASE FAMILY MEMBER"/>
    <property type="match status" value="1"/>
</dbReference>
<dbReference type="PROSITE" id="PS00523">
    <property type="entry name" value="SULFATASE_1"/>
    <property type="match status" value="1"/>
</dbReference>
<dbReference type="OrthoDB" id="9783154at2"/>
<keyword evidence="4 7" id="KW-0732">Signal</keyword>
<evidence type="ECO:0000256" key="5">
    <source>
        <dbReference type="ARBA" id="ARBA00022801"/>
    </source>
</evidence>
<dbReference type="CDD" id="cd16144">
    <property type="entry name" value="ARS_like"/>
    <property type="match status" value="1"/>
</dbReference>
<keyword evidence="3" id="KW-0479">Metal-binding</keyword>
<dbReference type="GO" id="GO:0004065">
    <property type="term" value="F:arylsulfatase activity"/>
    <property type="evidence" value="ECO:0007669"/>
    <property type="project" value="UniProtKB-EC"/>
</dbReference>
<comment type="similarity">
    <text evidence="2">Belongs to the sulfatase family.</text>
</comment>
<dbReference type="PANTHER" id="PTHR42693:SF42">
    <property type="entry name" value="ARYLSULFATASE G"/>
    <property type="match status" value="1"/>
</dbReference>
<accession>A0A517T1H2</accession>
<evidence type="ECO:0000256" key="7">
    <source>
        <dbReference type="SAM" id="SignalP"/>
    </source>
</evidence>
<evidence type="ECO:0000313" key="9">
    <source>
        <dbReference type="EMBL" id="QDT62229.1"/>
    </source>
</evidence>
<feature type="signal peptide" evidence="7">
    <location>
        <begin position="1"/>
        <end position="21"/>
    </location>
</feature>
<keyword evidence="6" id="KW-0106">Calcium</keyword>
<dbReference type="Gene3D" id="3.40.720.10">
    <property type="entry name" value="Alkaline Phosphatase, subunit A"/>
    <property type="match status" value="1"/>
</dbReference>
<comment type="cofactor">
    <cofactor evidence="1">
        <name>Ca(2+)</name>
        <dbReference type="ChEBI" id="CHEBI:29108"/>
    </cofactor>
</comment>
<dbReference type="AlphaFoldDB" id="A0A517T1H2"/>
<dbReference type="InterPro" id="IPR017850">
    <property type="entry name" value="Alkaline_phosphatase_core_sf"/>
</dbReference>
<feature type="chain" id="PRO_5022162328" evidence="7">
    <location>
        <begin position="22"/>
        <end position="475"/>
    </location>
</feature>
<evidence type="ECO:0000259" key="8">
    <source>
        <dbReference type="Pfam" id="PF00884"/>
    </source>
</evidence>
<dbReference type="Proteomes" id="UP000315003">
    <property type="component" value="Chromosome"/>
</dbReference>
<evidence type="ECO:0000256" key="3">
    <source>
        <dbReference type="ARBA" id="ARBA00022723"/>
    </source>
</evidence>
<sequence length="475" mass="52745" precursor="true">MNLMRLIALGLLFVLSGHALPAAEKSPMNIVLFLIDDLGWMDLGCQGSDYYRTPNIDQLAQDGVRFTDAYAACAVCSPTRAAILTGKYPARLLLTDWLPSGRWDPQAKLIEGRKLRGLPVEEFTLAEALQRAGYRTIHLGKWHLGSEPFCLPEHHGFDINVAGNAHGAPGQYFYPYQGNWKIPTTTHRARWHVLPDGDAGEYLTDRLTDEAVKLISETDGKPFFLYFPHYGVHTPLQAPKKLVAKYEGVTKAKRQGKAVYAAMVESIDQSVGRVMAALQQEGLADNTMVIFTSDNGGFYNATSNAPLRANKGAYYEGGIRVPLIVKWPGLATPGRVVDEPVISSDLYPTCLAAAGLSMLPSQHLDGVNLQPLLSETETLSREALFWHFPHYNQHPSSHPSSVIRKGDWKLIESFDPAAVELYNLKNDLSETTDLANQFPQRRKALLAELEAWRDEVDAERMRPNPNFSADSKSSR</sequence>
<feature type="domain" description="Sulfatase N-terminal" evidence="8">
    <location>
        <begin position="29"/>
        <end position="355"/>
    </location>
</feature>
<name>A0A517T1H2_9BACT</name>
<dbReference type="SUPFAM" id="SSF53649">
    <property type="entry name" value="Alkaline phosphatase-like"/>
    <property type="match status" value="1"/>
</dbReference>